<name>A0A8S8ZK32_SORMA</name>
<feature type="transmembrane region" description="Helical" evidence="2">
    <location>
        <begin position="183"/>
        <end position="205"/>
    </location>
</feature>
<feature type="compositionally biased region" description="Basic and acidic residues" evidence="1">
    <location>
        <begin position="30"/>
        <end position="58"/>
    </location>
</feature>
<dbReference type="EMBL" id="NMPR01000132">
    <property type="protein sequence ID" value="KAA8629540.1"/>
    <property type="molecule type" value="Genomic_DNA"/>
</dbReference>
<evidence type="ECO:0000256" key="2">
    <source>
        <dbReference type="SAM" id="Phobius"/>
    </source>
</evidence>
<evidence type="ECO:0000256" key="1">
    <source>
        <dbReference type="SAM" id="MobiDB-lite"/>
    </source>
</evidence>
<dbReference type="VEuPathDB" id="FungiDB:SMAC_06060"/>
<keyword evidence="2" id="KW-0812">Transmembrane</keyword>
<keyword evidence="2" id="KW-1133">Transmembrane helix</keyword>
<sequence>MKSTGGTTPRPQRMQLAERVALESDIAKFREHTDDSDSDSLHYPEHQLEDSDVESRPEEENDFGSKASLTLPEYRLRGTSPRPFPRLLPISHMLSSDRWKPSTDSAVIKTEVKPKEEHEEKPKDEKPKDAKLEEKPKEQKPSFANQKHNVSTNLGVSLESRIASVEAGLEELGTESSSNNGLFFFHFLLEVLHIAGSATICVWVLRRLTDLESRITG</sequence>
<dbReference type="AlphaFoldDB" id="A0A8S8ZK32"/>
<organism evidence="3 4">
    <name type="scientific">Sordaria macrospora</name>
    <dbReference type="NCBI Taxonomy" id="5147"/>
    <lineage>
        <taxon>Eukaryota</taxon>
        <taxon>Fungi</taxon>
        <taxon>Dikarya</taxon>
        <taxon>Ascomycota</taxon>
        <taxon>Pezizomycotina</taxon>
        <taxon>Sordariomycetes</taxon>
        <taxon>Sordariomycetidae</taxon>
        <taxon>Sordariales</taxon>
        <taxon>Sordariaceae</taxon>
        <taxon>Sordaria</taxon>
    </lineage>
</organism>
<comment type="caution">
    <text evidence="3">The sequence shown here is derived from an EMBL/GenBank/DDBJ whole genome shotgun (WGS) entry which is preliminary data.</text>
</comment>
<evidence type="ECO:0000313" key="4">
    <source>
        <dbReference type="Proteomes" id="UP000433876"/>
    </source>
</evidence>
<accession>A0A8S8ZK32</accession>
<dbReference type="Proteomes" id="UP000433876">
    <property type="component" value="Unassembled WGS sequence"/>
</dbReference>
<evidence type="ECO:0000313" key="3">
    <source>
        <dbReference type="EMBL" id="KAA8629540.1"/>
    </source>
</evidence>
<protein>
    <submittedName>
        <fullName evidence="3">Uncharacterized protein</fullName>
    </submittedName>
</protein>
<feature type="region of interest" description="Disordered" evidence="1">
    <location>
        <begin position="30"/>
        <end position="149"/>
    </location>
</feature>
<gene>
    <name evidence="3" type="ORF">SMACR_06060</name>
</gene>
<proteinExistence type="predicted"/>
<feature type="compositionally biased region" description="Basic and acidic residues" evidence="1">
    <location>
        <begin position="110"/>
        <end position="140"/>
    </location>
</feature>
<reference evidence="3 4" key="1">
    <citation type="submission" date="2017-07" db="EMBL/GenBank/DDBJ databases">
        <title>Genome sequence of the Sordaria macrospora wild type strain R19027.</title>
        <authorList>
            <person name="Nowrousian M."/>
            <person name="Teichert I."/>
            <person name="Kueck U."/>
        </authorList>
    </citation>
    <scope>NUCLEOTIDE SEQUENCE [LARGE SCALE GENOMIC DNA]</scope>
    <source>
        <strain evidence="3 4">R19027</strain>
        <tissue evidence="3">Mycelium</tissue>
    </source>
</reference>
<keyword evidence="2" id="KW-0472">Membrane</keyword>